<dbReference type="InterPro" id="IPR030390">
    <property type="entry name" value="MeTrfase_TrmA_AS"/>
</dbReference>
<keyword evidence="1" id="KW-0479">Metal-binding</keyword>
<dbReference type="PANTHER" id="PTHR11061">
    <property type="entry name" value="RNA M5U METHYLTRANSFERASE"/>
    <property type="match status" value="1"/>
</dbReference>
<dbReference type="InterPro" id="IPR029063">
    <property type="entry name" value="SAM-dependent_MTases_sf"/>
</dbReference>
<dbReference type="GO" id="GO:0070475">
    <property type="term" value="P:rRNA base methylation"/>
    <property type="evidence" value="ECO:0007669"/>
    <property type="project" value="TreeGrafter"/>
</dbReference>
<dbReference type="RefSeq" id="WP_072629474.1">
    <property type="nucleotide sequence ID" value="NZ_JABBAN010000255.1"/>
</dbReference>
<feature type="binding site" evidence="6">
    <location>
        <position position="241"/>
    </location>
    <ligand>
        <name>S-adenosyl-L-methionine</name>
        <dbReference type="ChEBI" id="CHEBI:59789"/>
    </ligand>
</feature>
<proteinExistence type="inferred from homology"/>
<comment type="similarity">
    <text evidence="6">Belongs to the class I-like SAM-binding methyltransferase superfamily. RNA M5U methyltransferase family.</text>
</comment>
<evidence type="ECO:0000256" key="7">
    <source>
        <dbReference type="PROSITE-ProRule" id="PRU10015"/>
    </source>
</evidence>
<evidence type="ECO:0000313" key="8">
    <source>
        <dbReference type="EMBL" id="OJI94915.1"/>
    </source>
</evidence>
<dbReference type="CDD" id="cd02440">
    <property type="entry name" value="AdoMet_MTases"/>
    <property type="match status" value="1"/>
</dbReference>
<evidence type="ECO:0000256" key="1">
    <source>
        <dbReference type="ARBA" id="ARBA00022485"/>
    </source>
</evidence>
<evidence type="ECO:0000256" key="5">
    <source>
        <dbReference type="ARBA" id="ARBA00023014"/>
    </source>
</evidence>
<reference evidence="8 9" key="1">
    <citation type="submission" date="2016-10" db="EMBL/GenBank/DDBJ databases">
        <title>Genome sequence of Planktotalea frisia SH6-1.</title>
        <authorList>
            <person name="Poehlein A."/>
            <person name="Bakenhus I."/>
            <person name="Voget S."/>
            <person name="Brinkhoff T."/>
            <person name="Simon M."/>
        </authorList>
    </citation>
    <scope>NUCLEOTIDE SEQUENCE [LARGE SCALE GENOMIC DNA]</scope>
    <source>
        <strain evidence="8 9">SH6-1</strain>
    </source>
</reference>
<dbReference type="Gene3D" id="2.40.50.1070">
    <property type="match status" value="1"/>
</dbReference>
<feature type="active site" evidence="7">
    <location>
        <position position="361"/>
    </location>
</feature>
<keyword evidence="1" id="KW-0004">4Fe-4S</keyword>
<dbReference type="PROSITE" id="PS51687">
    <property type="entry name" value="SAM_MT_RNA_M5U"/>
    <property type="match status" value="1"/>
</dbReference>
<dbReference type="EC" id="2.1.1.190" evidence="8"/>
<evidence type="ECO:0000256" key="6">
    <source>
        <dbReference type="PROSITE-ProRule" id="PRU01024"/>
    </source>
</evidence>
<evidence type="ECO:0000256" key="4">
    <source>
        <dbReference type="ARBA" id="ARBA00022691"/>
    </source>
</evidence>
<name>A0A1L9P046_9RHOB</name>
<evidence type="ECO:0000256" key="2">
    <source>
        <dbReference type="ARBA" id="ARBA00022603"/>
    </source>
</evidence>
<keyword evidence="1" id="KW-0408">Iron</keyword>
<dbReference type="Gene3D" id="2.40.50.140">
    <property type="entry name" value="Nucleic acid-binding proteins"/>
    <property type="match status" value="1"/>
</dbReference>
<feature type="binding site" evidence="6">
    <location>
        <position position="287"/>
    </location>
    <ligand>
        <name>S-adenosyl-L-methionine</name>
        <dbReference type="ChEBI" id="CHEBI:59789"/>
    </ligand>
</feature>
<keyword evidence="3 6" id="KW-0808">Transferase</keyword>
<dbReference type="OrthoDB" id="9804590at2"/>
<dbReference type="GO" id="GO:0051539">
    <property type="term" value="F:4 iron, 4 sulfur cluster binding"/>
    <property type="evidence" value="ECO:0007669"/>
    <property type="project" value="UniProtKB-KW"/>
</dbReference>
<dbReference type="PROSITE" id="PS01230">
    <property type="entry name" value="TRMA_1"/>
    <property type="match status" value="1"/>
</dbReference>
<comment type="caution">
    <text evidence="8">The sequence shown here is derived from an EMBL/GenBank/DDBJ whole genome shotgun (WGS) entry which is preliminary data.</text>
</comment>
<dbReference type="STRING" id="696762.PFRI_08160"/>
<dbReference type="Gene3D" id="3.40.50.150">
    <property type="entry name" value="Vaccinia Virus protein VP39"/>
    <property type="match status" value="1"/>
</dbReference>
<dbReference type="InterPro" id="IPR010280">
    <property type="entry name" value="U5_MeTrfase_fam"/>
</dbReference>
<dbReference type="InterPro" id="IPR012340">
    <property type="entry name" value="NA-bd_OB-fold"/>
</dbReference>
<dbReference type="PANTHER" id="PTHR11061:SF49">
    <property type="entry name" value="23S RRNA (URACIL(1939)-C(5))-METHYLTRANSFERASE RLMD"/>
    <property type="match status" value="1"/>
</dbReference>
<keyword evidence="4 6" id="KW-0949">S-adenosyl-L-methionine</keyword>
<accession>A0A1L9P046</accession>
<keyword evidence="9" id="KW-1185">Reference proteome</keyword>
<feature type="binding site" evidence="6">
    <location>
        <position position="335"/>
    </location>
    <ligand>
        <name>S-adenosyl-L-methionine</name>
        <dbReference type="ChEBI" id="CHEBI:59789"/>
    </ligand>
</feature>
<sequence>MDEFLIERLGHQGDGIAEGPVFVPRTLPGERVSGIRNGDRLSDVKIIEPSEMRIAPLCRHYKSCGGCQLQHAAEPFVAQYKQQIVKSALDAHGIETEFRPIVTSPVQSRRRATFAVRRTKKGALWGFHARGSDTVVAVPECQLVLPEILQIDALMNDLAKIGGSRKGEMSVNVTLSEVGLDVFVSGGKPLDETLTIGLSGVVEAHKLARLTWDDEIIGMRNPPYQKFGAGKVAPPPGAFLQATVHGQDALTAAVKEAVSGEKGVDLFAGCGTFTLPLAEHYEMIALESEKPMIAALDRGWREAKGLKKIEAVARDLFRRPFLPDELAKLDFAVLDPPRAGAEAQVAELAKSEVAQIAYVSCNPVTFARDAKVLINAGYVLDWVQVVDQFRWSSHVELAAKLSRPHMQR</sequence>
<organism evidence="8 9">
    <name type="scientific">Planktotalea frisia</name>
    <dbReference type="NCBI Taxonomy" id="696762"/>
    <lineage>
        <taxon>Bacteria</taxon>
        <taxon>Pseudomonadati</taxon>
        <taxon>Pseudomonadota</taxon>
        <taxon>Alphaproteobacteria</taxon>
        <taxon>Rhodobacterales</taxon>
        <taxon>Paracoccaceae</taxon>
        <taxon>Planktotalea</taxon>
    </lineage>
</organism>
<dbReference type="EMBL" id="MLCB01000073">
    <property type="protein sequence ID" value="OJI94915.1"/>
    <property type="molecule type" value="Genomic_DNA"/>
</dbReference>
<feature type="active site" description="Nucleophile" evidence="6">
    <location>
        <position position="361"/>
    </location>
</feature>
<feature type="binding site" evidence="6">
    <location>
        <position position="267"/>
    </location>
    <ligand>
        <name>S-adenosyl-L-methionine</name>
        <dbReference type="ChEBI" id="CHEBI:59789"/>
    </ligand>
</feature>
<evidence type="ECO:0000313" key="9">
    <source>
        <dbReference type="Proteomes" id="UP000184514"/>
    </source>
</evidence>
<keyword evidence="2 6" id="KW-0489">Methyltransferase</keyword>
<dbReference type="SUPFAM" id="SSF53335">
    <property type="entry name" value="S-adenosyl-L-methionine-dependent methyltransferases"/>
    <property type="match status" value="1"/>
</dbReference>
<keyword evidence="5" id="KW-0411">Iron-sulfur</keyword>
<dbReference type="Pfam" id="PF05958">
    <property type="entry name" value="tRNA_U5-meth_tr"/>
    <property type="match status" value="1"/>
</dbReference>
<dbReference type="AlphaFoldDB" id="A0A1L9P046"/>
<protein>
    <submittedName>
        <fullName evidence="8">23S rRNA (Uracil(1939)-C(5))-methyltransferase RlmD</fullName>
        <ecNumber evidence="8">2.1.1.190</ecNumber>
    </submittedName>
</protein>
<dbReference type="Proteomes" id="UP000184514">
    <property type="component" value="Unassembled WGS sequence"/>
</dbReference>
<evidence type="ECO:0000256" key="3">
    <source>
        <dbReference type="ARBA" id="ARBA00022679"/>
    </source>
</evidence>
<dbReference type="GO" id="GO:0070041">
    <property type="term" value="F:rRNA (uridine-C5-)-methyltransferase activity"/>
    <property type="evidence" value="ECO:0007669"/>
    <property type="project" value="TreeGrafter"/>
</dbReference>
<gene>
    <name evidence="8" type="primary">rlmD</name>
    <name evidence="8" type="ORF">PFRI_08160</name>
</gene>